<name>A0A2N5IZE5_9BIFI</name>
<reference evidence="1 2" key="1">
    <citation type="submission" date="2017-07" db="EMBL/GenBank/DDBJ databases">
        <title>Bifidobacterium novel species.</title>
        <authorList>
            <person name="Lugli G.A."/>
            <person name="Milani C."/>
            <person name="Duranti S."/>
            <person name="Mangifesta M."/>
        </authorList>
    </citation>
    <scope>NUCLEOTIDE SEQUENCE [LARGE SCALE GENOMIC DNA]</scope>
    <source>
        <strain evidence="2">Goo31D</strain>
    </source>
</reference>
<dbReference type="EMBL" id="NMYC01000003">
    <property type="protein sequence ID" value="PLS27335.1"/>
    <property type="molecule type" value="Genomic_DNA"/>
</dbReference>
<dbReference type="CDD" id="cd09727">
    <property type="entry name" value="Cas6_I-E"/>
    <property type="match status" value="1"/>
</dbReference>
<evidence type="ECO:0000313" key="2">
    <source>
        <dbReference type="Proteomes" id="UP000234935"/>
    </source>
</evidence>
<dbReference type="SUPFAM" id="SSF117987">
    <property type="entry name" value="CRISPR-associated protein"/>
    <property type="match status" value="2"/>
</dbReference>
<evidence type="ECO:0000313" key="1">
    <source>
        <dbReference type="EMBL" id="PLS27335.1"/>
    </source>
</evidence>
<dbReference type="Pfam" id="PF08798">
    <property type="entry name" value="CRISPR_assoc"/>
    <property type="match status" value="1"/>
</dbReference>
<dbReference type="Gene3D" id="3.30.70.1200">
    <property type="entry name" value="Crispr-associated protein, domain 1"/>
    <property type="match status" value="1"/>
</dbReference>
<dbReference type="Gene3D" id="3.30.70.1210">
    <property type="entry name" value="Crispr-associated protein, domain 2"/>
    <property type="match status" value="1"/>
</dbReference>
<accession>A0A2N5IZE5</accession>
<dbReference type="NCBIfam" id="TIGR01907">
    <property type="entry name" value="casE_Cse3"/>
    <property type="match status" value="1"/>
</dbReference>
<dbReference type="InterPro" id="IPR010179">
    <property type="entry name" value="CRISPR-assoc_prot_Cse3"/>
</dbReference>
<dbReference type="OrthoDB" id="9795689at2"/>
<organism evidence="1 2">
    <name type="scientific">Bifidobacterium anseris</name>
    <dbReference type="NCBI Taxonomy" id="2020963"/>
    <lineage>
        <taxon>Bacteria</taxon>
        <taxon>Bacillati</taxon>
        <taxon>Actinomycetota</taxon>
        <taxon>Actinomycetes</taxon>
        <taxon>Bifidobacteriales</taxon>
        <taxon>Bifidobacteriaceae</taxon>
        <taxon>Bifidobacterium</taxon>
    </lineage>
</organism>
<sequence>MYLSRMQLNLARFEAKQLIASPYRMHAAVEHAFPPDAVRNDERGRVLWRIDHNEQSHSTVLYVVSPETPDFTHLVEQAGWPSRCKWETREYSKLLDRLAVGQQWNFRLRANPVRKAAHDRAEHSRRTPEQIIGKRQGYVTVSQQIDWLLRRAEANGFEVLEEESGPALRVTQRKREQFNRGGSKVTLSTAAFDGCLRITDADRFRHALCHGIGPAKGFGCGLMTIAPMIVSSAEE</sequence>
<dbReference type="RefSeq" id="WP_026645596.1">
    <property type="nucleotide sequence ID" value="NZ_NMYC01000003.1"/>
</dbReference>
<dbReference type="Proteomes" id="UP000234935">
    <property type="component" value="Unassembled WGS sequence"/>
</dbReference>
<protein>
    <submittedName>
        <fullName evidence="1">CRISPR-associated protein Cse3</fullName>
    </submittedName>
</protein>
<comment type="caution">
    <text evidence="1">The sequence shown here is derived from an EMBL/GenBank/DDBJ whole genome shotgun (WGS) entry which is preliminary data.</text>
</comment>
<dbReference type="AlphaFoldDB" id="A0A2N5IZE5"/>
<proteinExistence type="predicted"/>
<gene>
    <name evidence="1" type="ORF">CGZ88_0862</name>
</gene>
<keyword evidence="2" id="KW-1185">Reference proteome</keyword>
<dbReference type="SMART" id="SM01101">
    <property type="entry name" value="CRISPR_assoc"/>
    <property type="match status" value="1"/>
</dbReference>